<dbReference type="SUPFAM" id="SSF54211">
    <property type="entry name" value="Ribosomal protein S5 domain 2-like"/>
    <property type="match status" value="1"/>
</dbReference>
<evidence type="ECO:0000256" key="1">
    <source>
        <dbReference type="ARBA" id="ARBA00022694"/>
    </source>
</evidence>
<reference evidence="7 8" key="1">
    <citation type="submission" date="2020-08" db="EMBL/GenBank/DDBJ databases">
        <title>Functional genomics of gut bacteria from endangered species of beetles.</title>
        <authorList>
            <person name="Carlos-Shanley C."/>
        </authorList>
    </citation>
    <scope>NUCLEOTIDE SEQUENCE [LARGE SCALE GENOMIC DNA]</scope>
    <source>
        <strain evidence="7 8">S00198</strain>
    </source>
</reference>
<keyword evidence="4 7" id="KW-0378">Hydrolase</keyword>
<dbReference type="GO" id="GO:0008033">
    <property type="term" value="P:tRNA processing"/>
    <property type="evidence" value="ECO:0007669"/>
    <property type="project" value="UniProtKB-KW"/>
</dbReference>
<organism evidence="7 8">
    <name type="scientific">Acidovorax soli</name>
    <dbReference type="NCBI Taxonomy" id="592050"/>
    <lineage>
        <taxon>Bacteria</taxon>
        <taxon>Pseudomonadati</taxon>
        <taxon>Pseudomonadota</taxon>
        <taxon>Betaproteobacteria</taxon>
        <taxon>Burkholderiales</taxon>
        <taxon>Comamonadaceae</taxon>
        <taxon>Acidovorax</taxon>
    </lineage>
</organism>
<dbReference type="InterPro" id="IPR000100">
    <property type="entry name" value="RNase_P"/>
</dbReference>
<dbReference type="InterPro" id="IPR020568">
    <property type="entry name" value="Ribosomal_Su5_D2-typ_SF"/>
</dbReference>
<keyword evidence="5" id="KW-0694">RNA-binding</keyword>
<comment type="caution">
    <text evidence="7">The sequence shown here is derived from an EMBL/GenBank/DDBJ whole genome shotgun (WGS) entry which is preliminary data.</text>
</comment>
<feature type="region of interest" description="Disordered" evidence="6">
    <location>
        <begin position="157"/>
        <end position="190"/>
    </location>
</feature>
<dbReference type="GO" id="GO:0000049">
    <property type="term" value="F:tRNA binding"/>
    <property type="evidence" value="ECO:0007669"/>
    <property type="project" value="InterPro"/>
</dbReference>
<dbReference type="Gene3D" id="3.30.230.10">
    <property type="match status" value="1"/>
</dbReference>
<feature type="compositionally biased region" description="Low complexity" evidence="6">
    <location>
        <begin position="179"/>
        <end position="190"/>
    </location>
</feature>
<keyword evidence="1" id="KW-0819">tRNA processing</keyword>
<dbReference type="EC" id="3.1.26.5" evidence="7"/>
<dbReference type="Proteomes" id="UP000575083">
    <property type="component" value="Unassembled WGS sequence"/>
</dbReference>
<dbReference type="GO" id="GO:0004526">
    <property type="term" value="F:ribonuclease P activity"/>
    <property type="evidence" value="ECO:0007669"/>
    <property type="project" value="UniProtKB-EC"/>
</dbReference>
<dbReference type="InterPro" id="IPR014721">
    <property type="entry name" value="Ribsml_uS5_D2-typ_fold_subgr"/>
</dbReference>
<evidence type="ECO:0000256" key="3">
    <source>
        <dbReference type="ARBA" id="ARBA00022759"/>
    </source>
</evidence>
<protein>
    <submittedName>
        <fullName evidence="7">Ribonuclease P protein component</fullName>
        <ecNumber evidence="7">3.1.26.5</ecNumber>
    </submittedName>
</protein>
<accession>A0A7X0P9M0</accession>
<evidence type="ECO:0000256" key="5">
    <source>
        <dbReference type="ARBA" id="ARBA00022884"/>
    </source>
</evidence>
<keyword evidence="8" id="KW-1185">Reference proteome</keyword>
<dbReference type="Pfam" id="PF00825">
    <property type="entry name" value="Ribonuclease_P"/>
    <property type="match status" value="1"/>
</dbReference>
<dbReference type="RefSeq" id="WP_184855286.1">
    <property type="nucleotide sequence ID" value="NZ_JACHLK010000001.1"/>
</dbReference>
<feature type="compositionally biased region" description="Low complexity" evidence="6">
    <location>
        <begin position="55"/>
        <end position="70"/>
    </location>
</feature>
<keyword evidence="2" id="KW-0540">Nuclease</keyword>
<proteinExistence type="predicted"/>
<evidence type="ECO:0000313" key="7">
    <source>
        <dbReference type="EMBL" id="MBB6557868.1"/>
    </source>
</evidence>
<evidence type="ECO:0000256" key="2">
    <source>
        <dbReference type="ARBA" id="ARBA00022722"/>
    </source>
</evidence>
<name>A0A7X0P9M0_9BURK</name>
<evidence type="ECO:0000256" key="6">
    <source>
        <dbReference type="SAM" id="MobiDB-lite"/>
    </source>
</evidence>
<keyword evidence="3" id="KW-0255">Endonuclease</keyword>
<gene>
    <name evidence="7" type="ORF">HNP48_000532</name>
</gene>
<evidence type="ECO:0000256" key="4">
    <source>
        <dbReference type="ARBA" id="ARBA00022801"/>
    </source>
</evidence>
<dbReference type="AlphaFoldDB" id="A0A7X0P9M0"/>
<feature type="compositionally biased region" description="Gly residues" evidence="6">
    <location>
        <begin position="161"/>
        <end position="171"/>
    </location>
</feature>
<sequence>MQRLKTRPQFQAAMAGGTVSRTAHFALHRLVLGADGTATTGGAVVTSGEPAMADPAQPAAAPASSTGPGTSPQALFAVSDVWLGAMVPKRWARRAVTRNTIKRQIYTVGATFEARLPQAAHVVRLRSTFDRKQFISATSDQLKQAVRAELLQLFGHAAKRQGGGQGNGQGGSASRSDKSPSAPRASAVAP</sequence>
<evidence type="ECO:0000313" key="8">
    <source>
        <dbReference type="Proteomes" id="UP000575083"/>
    </source>
</evidence>
<feature type="region of interest" description="Disordered" evidence="6">
    <location>
        <begin position="43"/>
        <end position="70"/>
    </location>
</feature>
<dbReference type="EMBL" id="JACHLK010000001">
    <property type="protein sequence ID" value="MBB6557868.1"/>
    <property type="molecule type" value="Genomic_DNA"/>
</dbReference>